<comment type="caution">
    <text evidence="1">The sequence shown here is derived from an EMBL/GenBank/DDBJ whole genome shotgun (WGS) entry which is preliminary data.</text>
</comment>
<proteinExistence type="predicted"/>
<protein>
    <submittedName>
        <fullName evidence="1">Uncharacterized protein</fullName>
    </submittedName>
</protein>
<name>A0ABR2GMY2_9EUKA</name>
<evidence type="ECO:0000313" key="2">
    <source>
        <dbReference type="Proteomes" id="UP001470230"/>
    </source>
</evidence>
<keyword evidence="2" id="KW-1185">Reference proteome</keyword>
<sequence>MLNMILGFDFWGEPYSTVFSTRNPMKKPNKVEIKNTSFNELNLSNELIRPTSIPSYSHVHAEWSDENIFLAKFKGDLSARNVKIRDKSITHIKLLKRKSESEMWEVYKIIDFDPDKIFYDLSDKFVEAEEIYQYKIIPMNTEDDIHNITPDSEASFTDGKSLNPQSLFASYNYAHIFDKENDYHFMYKHAIPPYWFKYS</sequence>
<gene>
    <name evidence="1" type="ORF">M9Y10_013509</name>
</gene>
<evidence type="ECO:0000313" key="1">
    <source>
        <dbReference type="EMBL" id="KAK8835304.1"/>
    </source>
</evidence>
<organism evidence="1 2">
    <name type="scientific">Tritrichomonas musculus</name>
    <dbReference type="NCBI Taxonomy" id="1915356"/>
    <lineage>
        <taxon>Eukaryota</taxon>
        <taxon>Metamonada</taxon>
        <taxon>Parabasalia</taxon>
        <taxon>Tritrichomonadida</taxon>
        <taxon>Tritrichomonadidae</taxon>
        <taxon>Tritrichomonas</taxon>
    </lineage>
</organism>
<accession>A0ABR2GMY2</accession>
<dbReference type="EMBL" id="JAPFFF010000184">
    <property type="protein sequence ID" value="KAK8835304.1"/>
    <property type="molecule type" value="Genomic_DNA"/>
</dbReference>
<dbReference type="Proteomes" id="UP001470230">
    <property type="component" value="Unassembled WGS sequence"/>
</dbReference>
<reference evidence="1 2" key="1">
    <citation type="submission" date="2024-04" db="EMBL/GenBank/DDBJ databases">
        <title>Tritrichomonas musculus Genome.</title>
        <authorList>
            <person name="Alves-Ferreira E."/>
            <person name="Grigg M."/>
            <person name="Lorenzi H."/>
            <person name="Galac M."/>
        </authorList>
    </citation>
    <scope>NUCLEOTIDE SEQUENCE [LARGE SCALE GENOMIC DNA]</scope>
    <source>
        <strain evidence="1 2">EAF2021</strain>
    </source>
</reference>